<sequence length="69" mass="7874">MELTEENKAVIRDEIAVFLSARKYQTEKMCKEKMVTLEGIVKSVNNKLWAIILLLISTLGYNLFAALAR</sequence>
<accession>A0A0F9EFA2</accession>
<organism evidence="2">
    <name type="scientific">marine sediment metagenome</name>
    <dbReference type="NCBI Taxonomy" id="412755"/>
    <lineage>
        <taxon>unclassified sequences</taxon>
        <taxon>metagenomes</taxon>
        <taxon>ecological metagenomes</taxon>
    </lineage>
</organism>
<name>A0A0F9EFA2_9ZZZZ</name>
<gene>
    <name evidence="2" type="ORF">LCGC14_2433060</name>
</gene>
<comment type="caution">
    <text evidence="2">The sequence shown here is derived from an EMBL/GenBank/DDBJ whole genome shotgun (WGS) entry which is preliminary data.</text>
</comment>
<keyword evidence="1" id="KW-0812">Transmembrane</keyword>
<evidence type="ECO:0000256" key="1">
    <source>
        <dbReference type="SAM" id="Phobius"/>
    </source>
</evidence>
<evidence type="ECO:0000313" key="2">
    <source>
        <dbReference type="EMBL" id="KKL22678.1"/>
    </source>
</evidence>
<feature type="transmembrane region" description="Helical" evidence="1">
    <location>
        <begin position="48"/>
        <end position="68"/>
    </location>
</feature>
<proteinExistence type="predicted"/>
<dbReference type="AlphaFoldDB" id="A0A0F9EFA2"/>
<keyword evidence="1" id="KW-0472">Membrane</keyword>
<dbReference type="EMBL" id="LAZR01037260">
    <property type="protein sequence ID" value="KKL22678.1"/>
    <property type="molecule type" value="Genomic_DNA"/>
</dbReference>
<protein>
    <submittedName>
        <fullName evidence="2">Uncharacterized protein</fullName>
    </submittedName>
</protein>
<reference evidence="2" key="1">
    <citation type="journal article" date="2015" name="Nature">
        <title>Complex archaea that bridge the gap between prokaryotes and eukaryotes.</title>
        <authorList>
            <person name="Spang A."/>
            <person name="Saw J.H."/>
            <person name="Jorgensen S.L."/>
            <person name="Zaremba-Niedzwiedzka K."/>
            <person name="Martijn J."/>
            <person name="Lind A.E."/>
            <person name="van Eijk R."/>
            <person name="Schleper C."/>
            <person name="Guy L."/>
            <person name="Ettema T.J."/>
        </authorList>
    </citation>
    <scope>NUCLEOTIDE SEQUENCE</scope>
</reference>
<keyword evidence="1" id="KW-1133">Transmembrane helix</keyword>